<gene>
    <name evidence="2" type="ORF">BB934_43835</name>
</gene>
<sequence>MADEASRKRTQRLRQTRRERGDRETNIWLPRELGDAIDEAVVSGRYPSRQVAITRALEAAFFRKEPNTVT</sequence>
<proteinExistence type="predicted"/>
<keyword evidence="2" id="KW-0614">Plasmid</keyword>
<dbReference type="KEGG" id="moc:BB934_43835"/>
<evidence type="ECO:0000256" key="1">
    <source>
        <dbReference type="SAM" id="MobiDB-lite"/>
    </source>
</evidence>
<name>A0A1B2EYT8_9HYPH</name>
<organism evidence="2">
    <name type="scientific">Microvirga ossetica</name>
    <dbReference type="NCBI Taxonomy" id="1882682"/>
    <lineage>
        <taxon>Bacteria</taxon>
        <taxon>Pseudomonadati</taxon>
        <taxon>Pseudomonadota</taxon>
        <taxon>Alphaproteobacteria</taxon>
        <taxon>Hyphomicrobiales</taxon>
        <taxon>Methylobacteriaceae</taxon>
        <taxon>Microvirga</taxon>
    </lineage>
</organism>
<accession>A0A1B2EYT8</accession>
<protein>
    <recommendedName>
        <fullName evidence="3">Ribbon-helix-helix protein CopG domain-containing protein</fullName>
    </recommendedName>
</protein>
<reference evidence="2" key="1">
    <citation type="submission" date="2016-07" db="EMBL/GenBank/DDBJ databases">
        <title>Microvirga ossetica sp. nov. a new species of rhizobia isolated from root nodules of the legume species Vicia alpestris Steven originated from North Ossetia region in the Caucasus.</title>
        <authorList>
            <person name="Safronova V.I."/>
            <person name="Kuznetsova I.G."/>
            <person name="Sazanova A.L."/>
            <person name="Belimov A."/>
            <person name="Andronov E."/>
            <person name="Osledkin Y.S."/>
            <person name="Onishchuk O.P."/>
            <person name="Kurchak O.N."/>
            <person name="Shaposhnikov A.I."/>
            <person name="Willems A."/>
            <person name="Tikhonovich I.A."/>
        </authorList>
    </citation>
    <scope>NUCLEOTIDE SEQUENCE [LARGE SCALE GENOMIC DNA]</scope>
    <source>
        <strain evidence="2">V5/3M</strain>
        <plasmid evidence="2">unnamed4</plasmid>
    </source>
</reference>
<geneLocation type="plasmid" evidence="2">
    <name>unnamed4</name>
</geneLocation>
<evidence type="ECO:0000313" key="2">
    <source>
        <dbReference type="EMBL" id="ANY85131.1"/>
    </source>
</evidence>
<feature type="region of interest" description="Disordered" evidence="1">
    <location>
        <begin position="1"/>
        <end position="23"/>
    </location>
</feature>
<dbReference type="AlphaFoldDB" id="A0A1B2EYT8"/>
<evidence type="ECO:0008006" key="3">
    <source>
        <dbReference type="Google" id="ProtNLM"/>
    </source>
</evidence>
<dbReference type="EMBL" id="CP016620">
    <property type="protein sequence ID" value="ANY85131.1"/>
    <property type="molecule type" value="Genomic_DNA"/>
</dbReference>